<evidence type="ECO:0000313" key="5">
    <source>
        <dbReference type="Proteomes" id="UP001055303"/>
    </source>
</evidence>
<dbReference type="EMBL" id="CABFVH010000014">
    <property type="protein sequence ID" value="VUF12891.1"/>
    <property type="molecule type" value="Genomic_DNA"/>
</dbReference>
<feature type="compositionally biased region" description="Acidic residues" evidence="1">
    <location>
        <begin position="1"/>
        <end position="10"/>
    </location>
</feature>
<protein>
    <submittedName>
        <fullName evidence="3">Uncharacterized protein</fullName>
    </submittedName>
</protein>
<dbReference type="Gene3D" id="3.40.50.2000">
    <property type="entry name" value="Glycogen Phosphorylase B"/>
    <property type="match status" value="1"/>
</dbReference>
<dbReference type="Proteomes" id="UP000401717">
    <property type="component" value="Unassembled WGS sequence"/>
</dbReference>
<dbReference type="SUPFAM" id="SSF53756">
    <property type="entry name" value="UDP-Glycosyltransferase/glycogen phosphorylase"/>
    <property type="match status" value="1"/>
</dbReference>
<evidence type="ECO:0000313" key="4">
    <source>
        <dbReference type="Proteomes" id="UP000401717"/>
    </source>
</evidence>
<feature type="region of interest" description="Disordered" evidence="1">
    <location>
        <begin position="1"/>
        <end position="31"/>
    </location>
</feature>
<name>A0A564FZS5_9HYPH</name>
<dbReference type="Pfam" id="PF13692">
    <property type="entry name" value="Glyco_trans_1_4"/>
    <property type="match status" value="1"/>
</dbReference>
<organism evidence="3 4">
    <name type="scientific">Methylobacterium dankookense</name>
    <dbReference type="NCBI Taxonomy" id="560405"/>
    <lineage>
        <taxon>Bacteria</taxon>
        <taxon>Pseudomonadati</taxon>
        <taxon>Pseudomonadota</taxon>
        <taxon>Alphaproteobacteria</taxon>
        <taxon>Hyphomicrobiales</taxon>
        <taxon>Methylobacteriaceae</taxon>
        <taxon>Methylobacterium</taxon>
    </lineage>
</organism>
<accession>A0A564FZS5</accession>
<dbReference type="PANTHER" id="PTHR12526">
    <property type="entry name" value="GLYCOSYLTRANSFERASE"/>
    <property type="match status" value="1"/>
</dbReference>
<evidence type="ECO:0000313" key="3">
    <source>
        <dbReference type="EMBL" id="VUF12891.1"/>
    </source>
</evidence>
<evidence type="ECO:0000256" key="1">
    <source>
        <dbReference type="SAM" id="MobiDB-lite"/>
    </source>
</evidence>
<reference evidence="2" key="2">
    <citation type="journal article" date="2021" name="Front. Microbiol.">
        <title>Comprehensive Comparative Genomics and Phenotyping of Methylobacterium Species.</title>
        <authorList>
            <person name="Alessa O."/>
            <person name="Ogura Y."/>
            <person name="Fujitani Y."/>
            <person name="Takami H."/>
            <person name="Hayashi T."/>
            <person name="Sahin N."/>
            <person name="Tani A."/>
        </authorList>
    </citation>
    <scope>NUCLEOTIDE SEQUENCE</scope>
    <source>
        <strain evidence="2">DSM 22415</strain>
    </source>
</reference>
<dbReference type="AlphaFoldDB" id="A0A564FZS5"/>
<gene>
    <name evidence="2" type="ORF">IFDJLNFL_0132</name>
    <name evidence="3" type="ORF">MTDSW087_02586</name>
</gene>
<dbReference type="CDD" id="cd03801">
    <property type="entry name" value="GT4_PimA-like"/>
    <property type="match status" value="1"/>
</dbReference>
<feature type="compositionally biased region" description="Low complexity" evidence="1">
    <location>
        <begin position="15"/>
        <end position="27"/>
    </location>
</feature>
<keyword evidence="5" id="KW-1185">Reference proteome</keyword>
<reference evidence="3 4" key="1">
    <citation type="submission" date="2019-06" db="EMBL/GenBank/DDBJ databases">
        <authorList>
            <person name="Rodrigo-Torres L."/>
            <person name="Arahal R. D."/>
            <person name="Lucena T."/>
        </authorList>
    </citation>
    <scope>NUCLEOTIDE SEQUENCE [LARGE SCALE GENOMIC DNA]</scope>
    <source>
        <strain evidence="3 4">SW08-7</strain>
    </source>
</reference>
<dbReference type="EMBL" id="BPQI01000003">
    <property type="protein sequence ID" value="GJD54264.1"/>
    <property type="molecule type" value="Genomic_DNA"/>
</dbReference>
<dbReference type="Proteomes" id="UP001055303">
    <property type="component" value="Unassembled WGS sequence"/>
</dbReference>
<sequence>MLKGDGEDDPAAMRAPALPGPEAAALATGSTAGRDDPWRLRVLYVDDSVPHIDRGSGLPRANFIVNALADLGYAVTFYPVFARDPGGDSYRDIDRSVEILQADEAEGFRRIVAEGAGRFDVLWVSRPHNIAMVCRELANAGLTPRGFVRSRVIFDSEAVFALRDFIAASMTNRFGTDAALRTAILQETRLFAQADRVVSVSEAEARLLAAFGVDNVSVLGFALGSNDDALPGFAARSGFLFIGSLAREGQPNVDSLDWLLDEAWPRVREAIPDVTLTVIGEVLPEIRDRFARPGISVLGRVADPGPLFARARVCIAPTRFAAGIPHKVYESVSRGVPLVVTALLAEQIGWPAGTGYLARDWRDATGFADALCRLHDDQVLWTRLREAGLAQIARDCDPVLHRAALRRLCEVRP</sequence>
<reference evidence="2" key="3">
    <citation type="submission" date="2021-08" db="EMBL/GenBank/DDBJ databases">
        <authorList>
            <person name="Tani A."/>
            <person name="Ola A."/>
            <person name="Ogura Y."/>
            <person name="Katsura K."/>
            <person name="Hayashi T."/>
        </authorList>
    </citation>
    <scope>NUCLEOTIDE SEQUENCE</scope>
    <source>
        <strain evidence="2">DSM 22415</strain>
    </source>
</reference>
<proteinExistence type="predicted"/>
<evidence type="ECO:0000313" key="2">
    <source>
        <dbReference type="EMBL" id="GJD54264.1"/>
    </source>
</evidence>